<keyword evidence="2" id="KW-0067">ATP-binding</keyword>
<dbReference type="CDD" id="cd18808">
    <property type="entry name" value="SF1_C_Upf1"/>
    <property type="match status" value="1"/>
</dbReference>
<keyword evidence="2" id="KW-0378">Hydrolase</keyword>
<protein>
    <submittedName>
        <fullName evidence="2">Putative helicase with zinc finger domain</fullName>
    </submittedName>
</protein>
<dbReference type="EMBL" id="VSRR010000080">
    <property type="protein sequence ID" value="MPC09692.1"/>
    <property type="molecule type" value="Genomic_DNA"/>
</dbReference>
<dbReference type="Proteomes" id="UP000324222">
    <property type="component" value="Unassembled WGS sequence"/>
</dbReference>
<dbReference type="SUPFAM" id="SSF52540">
    <property type="entry name" value="P-loop containing nucleoside triphosphate hydrolases"/>
    <property type="match status" value="1"/>
</dbReference>
<dbReference type="GO" id="GO:0035194">
    <property type="term" value="P:regulatory ncRNA-mediated post-transcriptional gene silencing"/>
    <property type="evidence" value="ECO:0007669"/>
    <property type="project" value="TreeGrafter"/>
</dbReference>
<keyword evidence="3" id="KW-1185">Reference proteome</keyword>
<dbReference type="InterPro" id="IPR047187">
    <property type="entry name" value="SF1_C_Upf1"/>
</dbReference>
<gene>
    <name evidence="2" type="primary">helz_1</name>
    <name evidence="2" type="ORF">E2C01_002308</name>
</gene>
<dbReference type="Pfam" id="PF13087">
    <property type="entry name" value="AAA_12"/>
    <property type="match status" value="1"/>
</dbReference>
<dbReference type="GO" id="GO:0005829">
    <property type="term" value="C:cytosol"/>
    <property type="evidence" value="ECO:0007669"/>
    <property type="project" value="TreeGrafter"/>
</dbReference>
<dbReference type="GO" id="GO:0043186">
    <property type="term" value="C:P granule"/>
    <property type="evidence" value="ECO:0007669"/>
    <property type="project" value="TreeGrafter"/>
</dbReference>
<name>A0A5B7CJ18_PORTR</name>
<dbReference type="Pfam" id="PF07145">
    <property type="entry name" value="PAM2"/>
    <property type="match status" value="1"/>
</dbReference>
<organism evidence="2 3">
    <name type="scientific">Portunus trituberculatus</name>
    <name type="common">Swimming crab</name>
    <name type="synonym">Neptunus trituberculatus</name>
    <dbReference type="NCBI Taxonomy" id="210409"/>
    <lineage>
        <taxon>Eukaryota</taxon>
        <taxon>Metazoa</taxon>
        <taxon>Ecdysozoa</taxon>
        <taxon>Arthropoda</taxon>
        <taxon>Crustacea</taxon>
        <taxon>Multicrustacea</taxon>
        <taxon>Malacostraca</taxon>
        <taxon>Eumalacostraca</taxon>
        <taxon>Eucarida</taxon>
        <taxon>Decapoda</taxon>
        <taxon>Pleocyemata</taxon>
        <taxon>Brachyura</taxon>
        <taxon>Eubrachyura</taxon>
        <taxon>Portunoidea</taxon>
        <taxon>Portunidae</taxon>
        <taxon>Portuninae</taxon>
        <taxon>Portunus</taxon>
    </lineage>
</organism>
<evidence type="ECO:0000259" key="1">
    <source>
        <dbReference type="Pfam" id="PF13087"/>
    </source>
</evidence>
<dbReference type="PANTHER" id="PTHR10887">
    <property type="entry name" value="DNA2/NAM7 HELICASE FAMILY"/>
    <property type="match status" value="1"/>
</dbReference>
<dbReference type="OrthoDB" id="5988104at2759"/>
<feature type="domain" description="DNA2/NAM7 helicase-like C-terminal" evidence="1">
    <location>
        <begin position="42"/>
        <end position="238"/>
    </location>
</feature>
<dbReference type="InterPro" id="IPR009818">
    <property type="entry name" value="PAM2_motif"/>
</dbReference>
<dbReference type="AlphaFoldDB" id="A0A5B7CJ18"/>
<keyword evidence="2" id="KW-0547">Nucleotide-binding</keyword>
<comment type="caution">
    <text evidence="2">The sequence shown here is derived from an EMBL/GenBank/DDBJ whole genome shotgun (WGS) entry which is preliminary data.</text>
</comment>
<dbReference type="InterPro" id="IPR027417">
    <property type="entry name" value="P-loop_NTPase"/>
</dbReference>
<reference evidence="2 3" key="1">
    <citation type="submission" date="2019-05" db="EMBL/GenBank/DDBJ databases">
        <title>Another draft genome of Portunus trituberculatus and its Hox gene families provides insights of decapod evolution.</title>
        <authorList>
            <person name="Jeong J.-H."/>
            <person name="Song I."/>
            <person name="Kim S."/>
            <person name="Choi T."/>
            <person name="Kim D."/>
            <person name="Ryu S."/>
            <person name="Kim W."/>
        </authorList>
    </citation>
    <scope>NUCLEOTIDE SEQUENCE [LARGE SCALE GENOMIC DNA]</scope>
    <source>
        <tissue evidence="2">Muscle</tissue>
    </source>
</reference>
<dbReference type="InterPro" id="IPR041679">
    <property type="entry name" value="DNA2/NAM7-like_C"/>
</dbReference>
<dbReference type="FunFam" id="3.40.50.300:FF:000419">
    <property type="entry name" value="Probable helicase with zinc finger domain"/>
    <property type="match status" value="1"/>
</dbReference>
<proteinExistence type="predicted"/>
<keyword evidence="2" id="KW-0347">Helicase</keyword>
<dbReference type="InterPro" id="IPR045055">
    <property type="entry name" value="DNA2/NAM7-like"/>
</dbReference>
<dbReference type="GO" id="GO:0004386">
    <property type="term" value="F:helicase activity"/>
    <property type="evidence" value="ECO:0007669"/>
    <property type="project" value="UniProtKB-KW"/>
</dbReference>
<dbReference type="PANTHER" id="PTHR10887:SF365">
    <property type="entry name" value="HELICASE WITH ZINC FINGER DOMAIN-RELATED"/>
    <property type="match status" value="1"/>
</dbReference>
<accession>A0A5B7CJ18</accession>
<sequence length="712" mass="78958">MECETLMPLALAKPDTRLVLAGDYMQLSPEVFSPFCEERGLGTSLLERLYDLYPADSPCKIMLVENYRSHSAIIKYTSDLFYEGRLVASGKQMAHPKFYPLTFFTARGEDFQDPSSTAFHNNSEVYEVCEQVGEIINYWPKSEWGPVGENSIGVVTPYADQMVRIRAELRKRKLYKISVERVLNVQGKQFRVIILSTVRTRHTCKTGDEGLDFGFLSNAKLLTTAITRAQSLVAVVGDPVSLCSVGKCRKLWERFLQLCSEAGSLYGITWSALRAQLDGVELKKTYGLNPLAPEFVPRYFYYPSLPPLSIVPAVPPYINILPPYSSFIPANYPVHPMVGPQALPYVPHGSPLTPHWSPMPYGPLPKHQIVRPAPARLGQPLIAASHPLRQVAATTAPPGPFLEASGYGYSLPHGVMPMYPYQSGGGPQHRLPVVRRPTDLDSVGRNLFMTALPAHYHHLKQAGPPSSLLGPQSGLRGPRFPNALQLPPAQRQVRLPTHTEGEKTFQFLNNVHFPERQMTPNPSPLIRLPQSHVESESPMSTQSWESVLFLFSVLIQVVMTGDQAGGSMAPLRPLHLPHPHTYPPTCLTLIHITSTPPIHTCTLTHLPILSTSPSLITNLLTNLIYNPSPILTPTHTLTLTLNHTHTHTPITLKCHHIATWHLRYSPPTSTTSIPLPPNSLLSKGLSRSPMGGWQGRITPQTFLTWCVPSTSL</sequence>
<evidence type="ECO:0000313" key="3">
    <source>
        <dbReference type="Proteomes" id="UP000324222"/>
    </source>
</evidence>
<dbReference type="Gene3D" id="3.40.50.300">
    <property type="entry name" value="P-loop containing nucleotide triphosphate hydrolases"/>
    <property type="match status" value="2"/>
</dbReference>
<evidence type="ECO:0000313" key="2">
    <source>
        <dbReference type="EMBL" id="MPC09692.1"/>
    </source>
</evidence>